<proteinExistence type="predicted"/>
<protein>
    <submittedName>
        <fullName evidence="1">Uncharacterized protein</fullName>
    </submittedName>
</protein>
<organism evidence="1 2">
    <name type="scientific">Candidatus Entotheonella gemina</name>
    <dbReference type="NCBI Taxonomy" id="1429439"/>
    <lineage>
        <taxon>Bacteria</taxon>
        <taxon>Pseudomonadati</taxon>
        <taxon>Nitrospinota/Tectimicrobiota group</taxon>
        <taxon>Candidatus Tectimicrobiota</taxon>
        <taxon>Candidatus Entotheonellia</taxon>
        <taxon>Candidatus Entotheonellales</taxon>
        <taxon>Candidatus Entotheonellaceae</taxon>
        <taxon>Candidatus Entotheonella</taxon>
    </lineage>
</organism>
<dbReference type="HOGENOM" id="CLU_3041498_0_0_7"/>
<reference evidence="1 2" key="1">
    <citation type="journal article" date="2014" name="Nature">
        <title>An environmental bacterial taxon with a large and distinct metabolic repertoire.</title>
        <authorList>
            <person name="Wilson M.C."/>
            <person name="Mori T."/>
            <person name="Ruckert C."/>
            <person name="Uria A.R."/>
            <person name="Helf M.J."/>
            <person name="Takada K."/>
            <person name="Gernert C."/>
            <person name="Steffens U.A."/>
            <person name="Heycke N."/>
            <person name="Schmitt S."/>
            <person name="Rinke C."/>
            <person name="Helfrich E.J."/>
            <person name="Brachmann A.O."/>
            <person name="Gurgui C."/>
            <person name="Wakimoto T."/>
            <person name="Kracht M."/>
            <person name="Crusemann M."/>
            <person name="Hentschel U."/>
            <person name="Abe I."/>
            <person name="Matsunaga S."/>
            <person name="Kalinowski J."/>
            <person name="Takeyama H."/>
            <person name="Piel J."/>
        </authorList>
    </citation>
    <scope>NUCLEOTIDE SEQUENCE [LARGE SCALE GENOMIC DNA]</scope>
    <source>
        <strain evidence="2">TSY2</strain>
    </source>
</reference>
<accession>W4MH43</accession>
<dbReference type="AlphaFoldDB" id="W4MH43"/>
<comment type="caution">
    <text evidence="1">The sequence shown here is derived from an EMBL/GenBank/DDBJ whole genome shotgun (WGS) entry which is preliminary data.</text>
</comment>
<evidence type="ECO:0000313" key="2">
    <source>
        <dbReference type="Proteomes" id="UP000019140"/>
    </source>
</evidence>
<sequence length="54" mass="6171">MTFVFSWRQHSALDWAVGVQVNFFDFVPDLDYFAEAVLPLMVQAGLRNPCPAPR</sequence>
<evidence type="ECO:0000313" key="1">
    <source>
        <dbReference type="EMBL" id="ETX09022.1"/>
    </source>
</evidence>
<dbReference type="Proteomes" id="UP000019140">
    <property type="component" value="Unassembled WGS sequence"/>
</dbReference>
<name>W4MH43_9BACT</name>
<keyword evidence="2" id="KW-1185">Reference proteome</keyword>
<dbReference type="EMBL" id="AZHX01000072">
    <property type="protein sequence ID" value="ETX09022.1"/>
    <property type="molecule type" value="Genomic_DNA"/>
</dbReference>
<gene>
    <name evidence="1" type="ORF">ETSY2_01925</name>
</gene>